<evidence type="ECO:0000256" key="5">
    <source>
        <dbReference type="ARBA" id="ARBA00022737"/>
    </source>
</evidence>
<gene>
    <name evidence="10" type="ORF">D9619_001574</name>
</gene>
<dbReference type="InterPro" id="IPR052217">
    <property type="entry name" value="Mito/Peroxisomal_Carrier"/>
</dbReference>
<dbReference type="OrthoDB" id="18574at2759"/>
<comment type="subcellular location">
    <subcellularLocation>
        <location evidence="1">Membrane</location>
        <topology evidence="1">Multi-pass membrane protein</topology>
    </subcellularLocation>
</comment>
<evidence type="ECO:0000256" key="2">
    <source>
        <dbReference type="ARBA" id="ARBA00006375"/>
    </source>
</evidence>
<dbReference type="PANTHER" id="PTHR45939:SF2">
    <property type="entry name" value="CARRIER PROTEIN, PUTATIVE (AFU_ORTHOLOGUE AFUA_2G13870)-RELATED"/>
    <property type="match status" value="1"/>
</dbReference>
<dbReference type="InterPro" id="IPR023395">
    <property type="entry name" value="MCP_dom_sf"/>
</dbReference>
<evidence type="ECO:0000313" key="10">
    <source>
        <dbReference type="EMBL" id="KAF5322113.1"/>
    </source>
</evidence>
<name>A0A8H5BFH3_9AGAR</name>
<dbReference type="PANTHER" id="PTHR45939">
    <property type="entry name" value="PEROXISOMAL MEMBRANE PROTEIN PMP34-RELATED"/>
    <property type="match status" value="1"/>
</dbReference>
<comment type="similarity">
    <text evidence="2 9">Belongs to the mitochondrial carrier (TC 2.A.29) family.</text>
</comment>
<evidence type="ECO:0000256" key="4">
    <source>
        <dbReference type="ARBA" id="ARBA00022692"/>
    </source>
</evidence>
<dbReference type="Gene3D" id="1.50.40.10">
    <property type="entry name" value="Mitochondrial carrier domain"/>
    <property type="match status" value="1"/>
</dbReference>
<organism evidence="10 11">
    <name type="scientific">Psilocybe cf. subviscida</name>
    <dbReference type="NCBI Taxonomy" id="2480587"/>
    <lineage>
        <taxon>Eukaryota</taxon>
        <taxon>Fungi</taxon>
        <taxon>Dikarya</taxon>
        <taxon>Basidiomycota</taxon>
        <taxon>Agaricomycotina</taxon>
        <taxon>Agaricomycetes</taxon>
        <taxon>Agaricomycetidae</taxon>
        <taxon>Agaricales</taxon>
        <taxon>Agaricineae</taxon>
        <taxon>Strophariaceae</taxon>
        <taxon>Psilocybe</taxon>
    </lineage>
</organism>
<accession>A0A8H5BFH3</accession>
<feature type="repeat" description="Solcar" evidence="8">
    <location>
        <begin position="244"/>
        <end position="340"/>
    </location>
</feature>
<proteinExistence type="inferred from homology"/>
<dbReference type="EMBL" id="JAACJJ010000028">
    <property type="protein sequence ID" value="KAF5322113.1"/>
    <property type="molecule type" value="Genomic_DNA"/>
</dbReference>
<keyword evidence="11" id="KW-1185">Reference proteome</keyword>
<protein>
    <recommendedName>
        <fullName evidence="12">Mitochondrial carrier protein</fullName>
    </recommendedName>
</protein>
<feature type="repeat" description="Solcar" evidence="8">
    <location>
        <begin position="5"/>
        <end position="96"/>
    </location>
</feature>
<keyword evidence="3 9" id="KW-0813">Transport</keyword>
<reference evidence="10 11" key="1">
    <citation type="journal article" date="2020" name="ISME J.">
        <title>Uncovering the hidden diversity of litter-decomposition mechanisms in mushroom-forming fungi.</title>
        <authorList>
            <person name="Floudas D."/>
            <person name="Bentzer J."/>
            <person name="Ahren D."/>
            <person name="Johansson T."/>
            <person name="Persson P."/>
            <person name="Tunlid A."/>
        </authorList>
    </citation>
    <scope>NUCLEOTIDE SEQUENCE [LARGE SCALE GENOMIC DNA]</scope>
    <source>
        <strain evidence="10 11">CBS 101986</strain>
    </source>
</reference>
<comment type="caution">
    <text evidence="10">The sequence shown here is derived from an EMBL/GenBank/DDBJ whole genome shotgun (WGS) entry which is preliminary data.</text>
</comment>
<evidence type="ECO:0000256" key="3">
    <source>
        <dbReference type="ARBA" id="ARBA00022448"/>
    </source>
</evidence>
<keyword evidence="6" id="KW-1133">Transmembrane helix</keyword>
<dbReference type="Pfam" id="PF00153">
    <property type="entry name" value="Mito_carr"/>
    <property type="match status" value="3"/>
</dbReference>
<evidence type="ECO:0000313" key="11">
    <source>
        <dbReference type="Proteomes" id="UP000567179"/>
    </source>
</evidence>
<dbReference type="GO" id="GO:0015217">
    <property type="term" value="F:ADP transmembrane transporter activity"/>
    <property type="evidence" value="ECO:0007669"/>
    <property type="project" value="TreeGrafter"/>
</dbReference>
<evidence type="ECO:0000256" key="9">
    <source>
        <dbReference type="RuleBase" id="RU000488"/>
    </source>
</evidence>
<keyword evidence="5" id="KW-0677">Repeat</keyword>
<evidence type="ECO:0008006" key="12">
    <source>
        <dbReference type="Google" id="ProtNLM"/>
    </source>
</evidence>
<dbReference type="SUPFAM" id="SSF103506">
    <property type="entry name" value="Mitochondrial carrier"/>
    <property type="match status" value="1"/>
</dbReference>
<dbReference type="InterPro" id="IPR018108">
    <property type="entry name" value="MCP_transmembrane"/>
</dbReference>
<sequence length="356" mass="39360">MTSTLPPLVQAFSGAIGSASANALTYPLDLVLTRLQLDSPRRSRERGGIPGAIALFKHIYHRYGVEAFYDGLWADTCATLLSNFFYFYFYSFLRLLSTKRLIPFVGNKSSGKPHKPDLFEELLLGFIAGVASRAISTPLNLVTLKMQTEREDSDEKPTKAPQPAGVIDALKLIYKEHGLIGFWRGFQMSALLSLNPSITLACFQVYRRVLEVLKTTSPRKAIRVVQQKGLSNSIKNSPSPTANPNPWEAFFGAATSNTIAVSILYPLILGKKRLQASEKNATMTEILVDAYLGKDIAQEKLDVAIEPSIEGLYQGWSVKVIVGFLSQGVTFLVKSRIEQLVIAAYLLRLRRGKTSP</sequence>
<evidence type="ECO:0000256" key="8">
    <source>
        <dbReference type="PROSITE-ProRule" id="PRU00282"/>
    </source>
</evidence>
<keyword evidence="4 8" id="KW-0812">Transmembrane</keyword>
<keyword evidence="7 8" id="KW-0472">Membrane</keyword>
<evidence type="ECO:0000256" key="1">
    <source>
        <dbReference type="ARBA" id="ARBA00004141"/>
    </source>
</evidence>
<evidence type="ECO:0000256" key="6">
    <source>
        <dbReference type="ARBA" id="ARBA00022989"/>
    </source>
</evidence>
<evidence type="ECO:0000256" key="7">
    <source>
        <dbReference type="ARBA" id="ARBA00023136"/>
    </source>
</evidence>
<dbReference type="Proteomes" id="UP000567179">
    <property type="component" value="Unassembled WGS sequence"/>
</dbReference>
<dbReference type="PROSITE" id="PS50920">
    <property type="entry name" value="SOLCAR"/>
    <property type="match status" value="3"/>
</dbReference>
<dbReference type="GO" id="GO:0016020">
    <property type="term" value="C:membrane"/>
    <property type="evidence" value="ECO:0007669"/>
    <property type="project" value="UniProtKB-SubCell"/>
</dbReference>
<feature type="repeat" description="Solcar" evidence="8">
    <location>
        <begin position="116"/>
        <end position="209"/>
    </location>
</feature>
<dbReference type="AlphaFoldDB" id="A0A8H5BFH3"/>